<organism evidence="3 4">
    <name type="scientific">Streptomyces smyrnaeus</name>
    <dbReference type="NCBI Taxonomy" id="1387713"/>
    <lineage>
        <taxon>Bacteria</taxon>
        <taxon>Bacillati</taxon>
        <taxon>Actinomycetota</taxon>
        <taxon>Actinomycetes</taxon>
        <taxon>Kitasatosporales</taxon>
        <taxon>Streptomycetaceae</taxon>
        <taxon>Streptomyces</taxon>
    </lineage>
</organism>
<dbReference type="PANTHER" id="PTHR11786">
    <property type="entry name" value="N-HYDROXYARYLAMINE O-ACETYLTRANSFERASE"/>
    <property type="match status" value="1"/>
</dbReference>
<gene>
    <name evidence="3" type="ORF">JW613_32605</name>
</gene>
<dbReference type="InterPro" id="IPR038765">
    <property type="entry name" value="Papain-like_cys_pep_sf"/>
</dbReference>
<sequence length="291" mass="32659">MWHGEQLDLDAYLARLGYEGERTPTTETLRALHRAHVLSVRWDNLDSFLYRSVSLDLADVQEKLVRRSRGGYCYEHATLFAAALERLGFDFTAVSGRVQMGAEKILPATHAMLLVGVEGRRWLTDIGFGACPLAPIELVEGEDGNEVTIEGRPFLLRRTEITPGADGWALHHPDGRGGWVVRHNFTENPQYPIDYELGNHFIATSAHSPFNRRPFLQRIRPDRTDQLDGLTWTTTVATTAAGAEPDEKRTVEPHELPELLADTFGVELSPEEAKLVVERVQPQDGRPDQES</sequence>
<dbReference type="Gene3D" id="3.30.2140.10">
    <property type="entry name" value="Arylamine N-acetyltransferase"/>
    <property type="match status" value="1"/>
</dbReference>
<protein>
    <submittedName>
        <fullName evidence="3">Arylamine N-acetyltransferase</fullName>
    </submittedName>
</protein>
<dbReference type="Pfam" id="PF00797">
    <property type="entry name" value="Acetyltransf_2"/>
    <property type="match status" value="1"/>
</dbReference>
<name>A0ABS3Y5P5_9ACTN</name>
<dbReference type="InterPro" id="IPR001447">
    <property type="entry name" value="Arylamine_N-AcTrfase"/>
</dbReference>
<comment type="caution">
    <text evidence="3">The sequence shown here is derived from an EMBL/GenBank/DDBJ whole genome shotgun (WGS) entry which is preliminary data.</text>
</comment>
<proteinExistence type="inferred from homology"/>
<dbReference type="PRINTS" id="PR01543">
    <property type="entry name" value="ANATRNSFRASE"/>
</dbReference>
<dbReference type="Proteomes" id="UP000721954">
    <property type="component" value="Unassembled WGS sequence"/>
</dbReference>
<evidence type="ECO:0000313" key="4">
    <source>
        <dbReference type="Proteomes" id="UP000721954"/>
    </source>
</evidence>
<reference evidence="3 4" key="1">
    <citation type="submission" date="2021-02" db="EMBL/GenBank/DDBJ databases">
        <title>Streptomyces spirodelae sp. nov., isolated from duckweed.</title>
        <authorList>
            <person name="Saimee Y."/>
            <person name="Duangmal K."/>
        </authorList>
    </citation>
    <scope>NUCLEOTIDE SEQUENCE [LARGE SCALE GENOMIC DNA]</scope>
    <source>
        <strain evidence="3 4">DSM 42105</strain>
    </source>
</reference>
<accession>A0ABS3Y5P5</accession>
<dbReference type="Gene3D" id="2.40.128.150">
    <property type="entry name" value="Cysteine proteinases"/>
    <property type="match status" value="1"/>
</dbReference>
<dbReference type="EMBL" id="JAFFZM010000031">
    <property type="protein sequence ID" value="MBO8202983.1"/>
    <property type="molecule type" value="Genomic_DNA"/>
</dbReference>
<evidence type="ECO:0000313" key="3">
    <source>
        <dbReference type="EMBL" id="MBO8202983.1"/>
    </source>
</evidence>
<evidence type="ECO:0000256" key="1">
    <source>
        <dbReference type="ARBA" id="ARBA00006547"/>
    </source>
</evidence>
<evidence type="ECO:0000256" key="2">
    <source>
        <dbReference type="RuleBase" id="RU003452"/>
    </source>
</evidence>
<comment type="similarity">
    <text evidence="1 2">Belongs to the arylamine N-acetyltransferase family.</text>
</comment>
<dbReference type="PANTHER" id="PTHR11786:SF0">
    <property type="entry name" value="ARYLAMINE N-ACETYLTRANSFERASE 4-RELATED"/>
    <property type="match status" value="1"/>
</dbReference>
<dbReference type="SUPFAM" id="SSF54001">
    <property type="entry name" value="Cysteine proteinases"/>
    <property type="match status" value="1"/>
</dbReference>
<keyword evidence="4" id="KW-1185">Reference proteome</keyword>